<reference evidence="1 2" key="1">
    <citation type="journal article" date="2013" name="Genome Announc.">
        <title>The Draft Genome Sequence of Sphingomonas paucimobilis Strain HER1398 (Proteobacteria), Host to the Giant PAU Phage, Indicates That It Is a Member of the Genus Sphingobacterium (Bacteroidetes).</title>
        <authorList>
            <person name="White R.A.III."/>
            <person name="Suttle C.A."/>
        </authorList>
    </citation>
    <scope>NUCLEOTIDE SEQUENCE [LARGE SCALE GENOMIC DNA]</scope>
    <source>
        <strain evidence="1 2">HER1398</strain>
    </source>
</reference>
<dbReference type="InterPro" id="IPR032183">
    <property type="entry name" value="PKD-like"/>
</dbReference>
<dbReference type="eggNOG" id="ENOG5033U7X">
    <property type="taxonomic scope" value="Bacteria"/>
</dbReference>
<gene>
    <name evidence="1" type="ORF">M472_09725</name>
</gene>
<accession>U2J294</accession>
<evidence type="ECO:0000313" key="2">
    <source>
        <dbReference type="Proteomes" id="UP000016584"/>
    </source>
</evidence>
<dbReference type="STRING" id="1346330.M472_09725"/>
<organism evidence="1 2">
    <name type="scientific">Sphingobacterium paucimobilis HER1398</name>
    <dbReference type="NCBI Taxonomy" id="1346330"/>
    <lineage>
        <taxon>Bacteria</taxon>
        <taxon>Pseudomonadati</taxon>
        <taxon>Bacteroidota</taxon>
        <taxon>Sphingobacteriia</taxon>
        <taxon>Sphingobacteriales</taxon>
        <taxon>Sphingobacteriaceae</taxon>
        <taxon>Sphingobacterium</taxon>
    </lineage>
</organism>
<sequence>MKMYYYIALLGLLLIAACSKDLGNYDYQQINELQIEGVAKEYLVRTAIDTLQITPTIKATMDEADESRYDYFWIIKYGQVVYDTIGRAKDLVYPVALGVLDHDLFYRVLDKKTGVSWTANAKVKVSTAFSRGLLLIGEDEDGYAEAEMLSMLSDTIHIPQILSRTQLSRLREPVSLVHTGGTGDDARVWAMTREGSYFLDRATMTATSNNVFSRFVFTSGDAELEDLYPVVTAPQIKARTGTTGSSLYRAVITAGGDLFGAIPLFMGGDYYNNPVNCLASAPEQRIPAAPYLLYPINNMGSLIWYDQEGQRFLNFTGIGLSTSSTVLTDNIDDIFPWNQPAGRQLIYAENTRNTDGGSVNGNSFSIMRDASNTCFIYKFYANGANPAKRGAYVVKPLATDFAKADFYAFSSHRSVVFYAVGGKLYAYDYNPGFEKIYTFPEITDPVTMLKFDTQIDPQLNSLYIATYNVTSKGTLSRFLVGTDPNIVELLPESNSSWTGLLKVKDVNWRAVN</sequence>
<dbReference type="PATRIC" id="fig|1346330.5.peg.2379"/>
<dbReference type="PROSITE" id="PS51257">
    <property type="entry name" value="PROKAR_LIPOPROTEIN"/>
    <property type="match status" value="1"/>
</dbReference>
<dbReference type="Proteomes" id="UP000016584">
    <property type="component" value="Unassembled WGS sequence"/>
</dbReference>
<comment type="caution">
    <text evidence="1">The sequence shown here is derived from an EMBL/GenBank/DDBJ whole genome shotgun (WGS) entry which is preliminary data.</text>
</comment>
<dbReference type="AlphaFoldDB" id="U2J294"/>
<dbReference type="Pfam" id="PF16407">
    <property type="entry name" value="PKD_2"/>
    <property type="match status" value="1"/>
</dbReference>
<protein>
    <recommendedName>
        <fullName evidence="3">PKD family protein</fullName>
    </recommendedName>
</protein>
<keyword evidence="2" id="KW-1185">Reference proteome</keyword>
<dbReference type="EMBL" id="ATDL01000015">
    <property type="protein sequence ID" value="ERJ59049.1"/>
    <property type="molecule type" value="Genomic_DNA"/>
</dbReference>
<name>U2J294_9SPHI</name>
<dbReference type="RefSeq" id="WP_021070542.1">
    <property type="nucleotide sequence ID" value="NZ_ATDL01000015.1"/>
</dbReference>
<dbReference type="OrthoDB" id="1095195at2"/>
<evidence type="ECO:0008006" key="3">
    <source>
        <dbReference type="Google" id="ProtNLM"/>
    </source>
</evidence>
<evidence type="ECO:0000313" key="1">
    <source>
        <dbReference type="EMBL" id="ERJ59049.1"/>
    </source>
</evidence>
<proteinExistence type="predicted"/>